<comment type="caution">
    <text evidence="2">The sequence shown here is derived from an EMBL/GenBank/DDBJ whole genome shotgun (WGS) entry which is preliminary data.</text>
</comment>
<keyword evidence="1" id="KW-1133">Transmembrane helix</keyword>
<protein>
    <submittedName>
        <fullName evidence="2">DUF4321 domain-containing protein</fullName>
    </submittedName>
</protein>
<gene>
    <name evidence="2" type="ORF">H0486_08870</name>
</gene>
<keyword evidence="1" id="KW-0472">Membrane</keyword>
<evidence type="ECO:0000313" key="3">
    <source>
        <dbReference type="Proteomes" id="UP000574276"/>
    </source>
</evidence>
<organism evidence="2 3">
    <name type="scientific">Variimorphobacter saccharofermentans</name>
    <dbReference type="NCBI Taxonomy" id="2755051"/>
    <lineage>
        <taxon>Bacteria</taxon>
        <taxon>Bacillati</taxon>
        <taxon>Bacillota</taxon>
        <taxon>Clostridia</taxon>
        <taxon>Lachnospirales</taxon>
        <taxon>Lachnospiraceae</taxon>
        <taxon>Variimorphobacter</taxon>
    </lineage>
</organism>
<accession>A0A839K0M5</accession>
<keyword evidence="1" id="KW-0812">Transmembrane</keyword>
<sequence length="93" mass="10227">MAKTSRSYGKNPWALFLLILLGIVVGSFLGHLLRDVNFLTWLNYGIDFSIGNKGSNIVTLDLGVFVLHFGLRLKITIGSVIGAIASVFIYKKL</sequence>
<keyword evidence="3" id="KW-1185">Reference proteome</keyword>
<dbReference type="Pfam" id="PF14209">
    <property type="entry name" value="DUF4321"/>
    <property type="match status" value="1"/>
</dbReference>
<dbReference type="InterPro" id="IPR025470">
    <property type="entry name" value="DUF4321"/>
</dbReference>
<feature type="transmembrane region" description="Helical" evidence="1">
    <location>
        <begin position="69"/>
        <end position="90"/>
    </location>
</feature>
<dbReference type="AlphaFoldDB" id="A0A839K0M5"/>
<dbReference type="EMBL" id="JACEGA010000001">
    <property type="protein sequence ID" value="MBB2182988.1"/>
    <property type="molecule type" value="Genomic_DNA"/>
</dbReference>
<name>A0A839K0M5_9FIRM</name>
<evidence type="ECO:0000256" key="1">
    <source>
        <dbReference type="SAM" id="Phobius"/>
    </source>
</evidence>
<evidence type="ECO:0000313" key="2">
    <source>
        <dbReference type="EMBL" id="MBB2182988.1"/>
    </source>
</evidence>
<reference evidence="2 3" key="1">
    <citation type="submission" date="2020-07" db="EMBL/GenBank/DDBJ databases">
        <title>Characterization and genome sequencing of isolate MD1, a novel member within the family Lachnospiraceae.</title>
        <authorList>
            <person name="Rettenmaier R."/>
            <person name="Di Bello L."/>
            <person name="Zinser C."/>
            <person name="Scheitz K."/>
            <person name="Liebl W."/>
            <person name="Zverlov V."/>
        </authorList>
    </citation>
    <scope>NUCLEOTIDE SEQUENCE [LARGE SCALE GENOMIC DNA]</scope>
    <source>
        <strain evidence="2 3">MD1</strain>
    </source>
</reference>
<feature type="transmembrane region" description="Helical" evidence="1">
    <location>
        <begin position="12"/>
        <end position="33"/>
    </location>
</feature>
<dbReference type="RefSeq" id="WP_228352673.1">
    <property type="nucleotide sequence ID" value="NZ_JACEGA010000001.1"/>
</dbReference>
<dbReference type="Proteomes" id="UP000574276">
    <property type="component" value="Unassembled WGS sequence"/>
</dbReference>
<proteinExistence type="predicted"/>